<dbReference type="AlphaFoldDB" id="A0A426ZZN3"/>
<protein>
    <submittedName>
        <fullName evidence="4">Uncharacterized protein</fullName>
    </submittedName>
</protein>
<evidence type="ECO:0000313" key="4">
    <source>
        <dbReference type="EMBL" id="RRT69418.1"/>
    </source>
</evidence>
<sequence length="108" mass="10995">MSRLFLLLVLLLDLTVTLAVARSTPVKVDVTGSSLGNASAPSSSANAGRQPGLAGSPEATQDANHHHQASDKSIAGAEVILGGLATAVLGAIFAYIRVTRKQSSETKA</sequence>
<reference evidence="4 5" key="1">
    <citation type="journal article" date="2014" name="Agronomy (Basel)">
        <title>A Draft Genome Sequence for Ensete ventricosum, the Drought-Tolerant Tree Against Hunger.</title>
        <authorList>
            <person name="Harrison J."/>
            <person name="Moore K.A."/>
            <person name="Paszkiewicz K."/>
            <person name="Jones T."/>
            <person name="Grant M."/>
            <person name="Ambacheew D."/>
            <person name="Muzemil S."/>
            <person name="Studholme D.J."/>
        </authorList>
    </citation>
    <scope>NUCLEOTIDE SEQUENCE [LARGE SCALE GENOMIC DNA]</scope>
</reference>
<dbReference type="Proteomes" id="UP000287651">
    <property type="component" value="Unassembled WGS sequence"/>
</dbReference>
<evidence type="ECO:0000256" key="1">
    <source>
        <dbReference type="SAM" id="MobiDB-lite"/>
    </source>
</evidence>
<keyword evidence="2" id="KW-0472">Membrane</keyword>
<feature type="compositionally biased region" description="Low complexity" evidence="1">
    <location>
        <begin position="32"/>
        <end position="48"/>
    </location>
</feature>
<dbReference type="PANTHER" id="PTHR34558:SF9">
    <property type="entry name" value="F3L24.15 PROTEIN"/>
    <property type="match status" value="1"/>
</dbReference>
<gene>
    <name evidence="4" type="ORF">B296_00018082</name>
</gene>
<feature type="signal peptide" evidence="3">
    <location>
        <begin position="1"/>
        <end position="21"/>
    </location>
</feature>
<evidence type="ECO:0000313" key="5">
    <source>
        <dbReference type="Proteomes" id="UP000287651"/>
    </source>
</evidence>
<comment type="caution">
    <text evidence="4">The sequence shown here is derived from an EMBL/GenBank/DDBJ whole genome shotgun (WGS) entry which is preliminary data.</text>
</comment>
<proteinExistence type="predicted"/>
<feature type="chain" id="PRO_5019353403" evidence="3">
    <location>
        <begin position="22"/>
        <end position="108"/>
    </location>
</feature>
<dbReference type="EMBL" id="AMZH03004348">
    <property type="protein sequence ID" value="RRT69418.1"/>
    <property type="molecule type" value="Genomic_DNA"/>
</dbReference>
<name>A0A426ZZN3_ENSVE</name>
<evidence type="ECO:0000256" key="2">
    <source>
        <dbReference type="SAM" id="Phobius"/>
    </source>
</evidence>
<keyword evidence="3" id="KW-0732">Signal</keyword>
<feature type="region of interest" description="Disordered" evidence="1">
    <location>
        <begin position="29"/>
        <end position="71"/>
    </location>
</feature>
<keyword evidence="2" id="KW-0812">Transmembrane</keyword>
<evidence type="ECO:0000256" key="3">
    <source>
        <dbReference type="SAM" id="SignalP"/>
    </source>
</evidence>
<feature type="transmembrane region" description="Helical" evidence="2">
    <location>
        <begin position="79"/>
        <end position="98"/>
    </location>
</feature>
<keyword evidence="2" id="KW-1133">Transmembrane helix</keyword>
<organism evidence="4 5">
    <name type="scientific">Ensete ventricosum</name>
    <name type="common">Abyssinian banana</name>
    <name type="synonym">Musa ensete</name>
    <dbReference type="NCBI Taxonomy" id="4639"/>
    <lineage>
        <taxon>Eukaryota</taxon>
        <taxon>Viridiplantae</taxon>
        <taxon>Streptophyta</taxon>
        <taxon>Embryophyta</taxon>
        <taxon>Tracheophyta</taxon>
        <taxon>Spermatophyta</taxon>
        <taxon>Magnoliopsida</taxon>
        <taxon>Liliopsida</taxon>
        <taxon>Zingiberales</taxon>
        <taxon>Musaceae</taxon>
        <taxon>Ensete</taxon>
    </lineage>
</organism>
<accession>A0A426ZZN3</accession>
<dbReference type="PANTHER" id="PTHR34558">
    <property type="entry name" value="EXPRESSED PROTEIN"/>
    <property type="match status" value="1"/>
</dbReference>